<reference evidence="1 2" key="2">
    <citation type="journal article" date="2022" name="Mol. Ecol. Resour.">
        <title>The genomes of chicory, endive, great burdock and yacon provide insights into Asteraceae paleo-polyploidization history and plant inulin production.</title>
        <authorList>
            <person name="Fan W."/>
            <person name="Wang S."/>
            <person name="Wang H."/>
            <person name="Wang A."/>
            <person name="Jiang F."/>
            <person name="Liu H."/>
            <person name="Zhao H."/>
            <person name="Xu D."/>
            <person name="Zhang Y."/>
        </authorList>
    </citation>
    <scope>NUCLEOTIDE SEQUENCE [LARGE SCALE GENOMIC DNA]</scope>
    <source>
        <strain evidence="2">cv. Yunnan</strain>
        <tissue evidence="1">Leaves</tissue>
    </source>
</reference>
<gene>
    <name evidence="1" type="ORF">L1987_34268</name>
</gene>
<organism evidence="1 2">
    <name type="scientific">Smallanthus sonchifolius</name>
    <dbReference type="NCBI Taxonomy" id="185202"/>
    <lineage>
        <taxon>Eukaryota</taxon>
        <taxon>Viridiplantae</taxon>
        <taxon>Streptophyta</taxon>
        <taxon>Embryophyta</taxon>
        <taxon>Tracheophyta</taxon>
        <taxon>Spermatophyta</taxon>
        <taxon>Magnoliopsida</taxon>
        <taxon>eudicotyledons</taxon>
        <taxon>Gunneridae</taxon>
        <taxon>Pentapetalae</taxon>
        <taxon>asterids</taxon>
        <taxon>campanulids</taxon>
        <taxon>Asterales</taxon>
        <taxon>Asteraceae</taxon>
        <taxon>Asteroideae</taxon>
        <taxon>Heliantheae alliance</taxon>
        <taxon>Millerieae</taxon>
        <taxon>Smallanthus</taxon>
    </lineage>
</organism>
<evidence type="ECO:0000313" key="1">
    <source>
        <dbReference type="EMBL" id="KAI3798980.1"/>
    </source>
</evidence>
<comment type="caution">
    <text evidence="1">The sequence shown here is derived from an EMBL/GenBank/DDBJ whole genome shotgun (WGS) entry which is preliminary data.</text>
</comment>
<evidence type="ECO:0000313" key="2">
    <source>
        <dbReference type="Proteomes" id="UP001056120"/>
    </source>
</evidence>
<proteinExistence type="predicted"/>
<sequence>MPAVRHCARVDTFELKIQMERRLGSQKSEKYFNLLTRYLSLKLGKSEFDKLCICLIGRENIRLHNELIRAILKNATVSNTPPPKQVKHESLLTFKDPNGGLQSICRDVFPQSPRKGRTPSVRERKFKDRSSPLGVNEKNHTVEDLATTRRQEQLLEPASYRRIPITAPFGINIHAKGTRKVSHNDAGSSCYTETCHHSGQLQSTSSLENRLKQKNKLEGLDVPMDCVNLLNNGLNSYLKRVIKPCLELASSRSLHEPGKRFTASLLDFQMATMTNPKILGEDWSIQLEKICLSAFEQSDVEKTSMACLIILGGCKADEYPRLLQRFTKMQLFKIPNQDKAWVLQKR</sequence>
<protein>
    <submittedName>
        <fullName evidence="1">Uncharacterized protein</fullName>
    </submittedName>
</protein>
<accession>A0ACB9HV20</accession>
<dbReference type="Proteomes" id="UP001056120">
    <property type="component" value="Linkage Group LG11"/>
</dbReference>
<reference evidence="2" key="1">
    <citation type="journal article" date="2022" name="Mol. Ecol. Resour.">
        <title>The genomes of chicory, endive, great burdock and yacon provide insights into Asteraceae palaeo-polyploidization history and plant inulin production.</title>
        <authorList>
            <person name="Fan W."/>
            <person name="Wang S."/>
            <person name="Wang H."/>
            <person name="Wang A."/>
            <person name="Jiang F."/>
            <person name="Liu H."/>
            <person name="Zhao H."/>
            <person name="Xu D."/>
            <person name="Zhang Y."/>
        </authorList>
    </citation>
    <scope>NUCLEOTIDE SEQUENCE [LARGE SCALE GENOMIC DNA]</scope>
    <source>
        <strain evidence="2">cv. Yunnan</strain>
    </source>
</reference>
<keyword evidence="2" id="KW-1185">Reference proteome</keyword>
<dbReference type="EMBL" id="CM042028">
    <property type="protein sequence ID" value="KAI3798980.1"/>
    <property type="molecule type" value="Genomic_DNA"/>
</dbReference>
<name>A0ACB9HV20_9ASTR</name>